<feature type="domain" description="NAD-dependent epimerase/dehydratase" evidence="2">
    <location>
        <begin position="3"/>
        <end position="220"/>
    </location>
</feature>
<feature type="domain" description="DUF1731" evidence="3">
    <location>
        <begin position="248"/>
        <end position="293"/>
    </location>
</feature>
<evidence type="ECO:0000313" key="4">
    <source>
        <dbReference type="EMBL" id="OOF38394.1"/>
    </source>
</evidence>
<organism evidence="4 5">
    <name type="scientific">Rodentibacter mrazii</name>
    <dbReference type="NCBI Taxonomy" id="1908257"/>
    <lineage>
        <taxon>Bacteria</taxon>
        <taxon>Pseudomonadati</taxon>
        <taxon>Pseudomonadota</taxon>
        <taxon>Gammaproteobacteria</taxon>
        <taxon>Pasteurellales</taxon>
        <taxon>Pasteurellaceae</taxon>
        <taxon>Rodentibacter</taxon>
    </lineage>
</organism>
<reference evidence="4 5" key="1">
    <citation type="submission" date="2016-10" db="EMBL/GenBank/DDBJ databases">
        <title>Rodentibacter gen. nov. and new species.</title>
        <authorList>
            <person name="Christensen H."/>
        </authorList>
    </citation>
    <scope>NUCLEOTIDE SEQUENCE [LARGE SCALE GENOMIC DNA]</scope>
    <source>
        <strain evidence="4 5">Ppn418</strain>
    </source>
</reference>
<dbReference type="Pfam" id="PF01370">
    <property type="entry name" value="Epimerase"/>
    <property type="match status" value="1"/>
</dbReference>
<dbReference type="EMBL" id="MLHG01000063">
    <property type="protein sequence ID" value="OOF38394.1"/>
    <property type="molecule type" value="Genomic_DNA"/>
</dbReference>
<gene>
    <name evidence="4" type="ORF">BKK47_09290</name>
</gene>
<dbReference type="PANTHER" id="PTHR11092">
    <property type="entry name" value="SUGAR NUCLEOTIDE EPIMERASE RELATED"/>
    <property type="match status" value="1"/>
</dbReference>
<dbReference type="PANTHER" id="PTHR11092:SF0">
    <property type="entry name" value="EPIMERASE FAMILY PROTEIN SDR39U1"/>
    <property type="match status" value="1"/>
</dbReference>
<proteinExistence type="inferred from homology"/>
<dbReference type="AlphaFoldDB" id="A0A1V3ID47"/>
<dbReference type="Proteomes" id="UP000189426">
    <property type="component" value="Unassembled WGS sequence"/>
</dbReference>
<sequence>MNIFITGGTGLIGKKLISALLQAQHQITLLTRNEEKARSIFPQKTLKFLTALSTLNNLDEFDVVINLAGEPIFAKRWTASQKTKLFDSRINLTKQLVSLINAGVNPPRLISGSATGIYGDQPTQALNETSPINPHTFTAKLCHSWESTALQAKTKVCILRTGMVLSLDGGALEKMLPLYYWNLAGPLSSGKQYWSWIALEDMVSGILFLLSHTECQGIYNFVSPQPITNQAFNRQLSQVLKRCALFPVPKFALKLVLGERANMLLESQYVLPKRLIEVGFTFQYENLTQYLTALFPQK</sequence>
<dbReference type="STRING" id="1908257.BKK47_09290"/>
<dbReference type="InterPro" id="IPR036291">
    <property type="entry name" value="NAD(P)-bd_dom_sf"/>
</dbReference>
<dbReference type="InterPro" id="IPR013549">
    <property type="entry name" value="DUF1731"/>
</dbReference>
<dbReference type="SUPFAM" id="SSF51735">
    <property type="entry name" value="NAD(P)-binding Rossmann-fold domains"/>
    <property type="match status" value="1"/>
</dbReference>
<comment type="similarity">
    <text evidence="1">Belongs to the NAD(P)-dependent epimerase/dehydratase family. SDR39U1 subfamily.</text>
</comment>
<evidence type="ECO:0000259" key="2">
    <source>
        <dbReference type="Pfam" id="PF01370"/>
    </source>
</evidence>
<dbReference type="RefSeq" id="WP_077494601.1">
    <property type="nucleotide sequence ID" value="NZ_MLHG01000063.1"/>
</dbReference>
<dbReference type="Pfam" id="PF08338">
    <property type="entry name" value="DUF1731"/>
    <property type="match status" value="1"/>
</dbReference>
<dbReference type="Gene3D" id="3.40.50.720">
    <property type="entry name" value="NAD(P)-binding Rossmann-like Domain"/>
    <property type="match status" value="1"/>
</dbReference>
<protein>
    <submittedName>
        <fullName evidence="4">TIGR01777 family protein</fullName>
    </submittedName>
</protein>
<name>A0A1V3ID47_9PAST</name>
<accession>A0A1V3ID47</accession>
<evidence type="ECO:0000259" key="3">
    <source>
        <dbReference type="Pfam" id="PF08338"/>
    </source>
</evidence>
<evidence type="ECO:0000256" key="1">
    <source>
        <dbReference type="ARBA" id="ARBA00009353"/>
    </source>
</evidence>
<dbReference type="InterPro" id="IPR010099">
    <property type="entry name" value="SDR39U1"/>
</dbReference>
<dbReference type="InterPro" id="IPR001509">
    <property type="entry name" value="Epimerase_deHydtase"/>
</dbReference>
<comment type="caution">
    <text evidence="4">The sequence shown here is derived from an EMBL/GenBank/DDBJ whole genome shotgun (WGS) entry which is preliminary data.</text>
</comment>
<evidence type="ECO:0000313" key="5">
    <source>
        <dbReference type="Proteomes" id="UP000189426"/>
    </source>
</evidence>
<keyword evidence="5" id="KW-1185">Reference proteome</keyword>
<dbReference type="NCBIfam" id="TIGR01777">
    <property type="entry name" value="yfcH"/>
    <property type="match status" value="1"/>
</dbReference>